<proteinExistence type="predicted"/>
<reference evidence="3 4" key="1">
    <citation type="journal article" date="2015" name="Antonie Van Leeuwenhoek">
        <title>Oceanobacillus bengalensis sp. nov., a bacterium isolated from seawater of the Bay of Bengal.</title>
        <authorList>
            <person name="Yongchang O."/>
            <person name="Xiang W."/>
            <person name="Wang G."/>
        </authorList>
    </citation>
    <scope>NUCLEOTIDE SEQUENCE [LARGE SCALE GENOMIC DNA]</scope>
    <source>
        <strain evidence="3 4">MCCC 1K00260</strain>
    </source>
</reference>
<dbReference type="OrthoDB" id="9794671at2"/>
<keyword evidence="1" id="KW-0812">Transmembrane</keyword>
<keyword evidence="1" id="KW-0472">Membrane</keyword>
<sequence length="403" mass="45967">MYTSRRRRTLIRNKYKPVKRWKKKNATLIKQLKRKQSFYGQKTNTDQVKLKKVIPFSNNKRPYLQAKQSKWRIPTVFTISSLILTILVIPTLIVVPSGKSESSQEIATIAEELDTAAKIEESPFAVEVMRSTTKTVEDIPLEDYVAGVVASEMPIEFELEALKAQALAARTYLVNHLLHGNEASEYDVTDTVQHQVYRSEEELLAEWGSKYTERMNKIREAVNATKGEILTYKDAPITAAFFSTSNGYTENSEDYWESELPYLRSVESPWDKDSPKYLHQNTFTIEQVETALEIDLPNETPLFLEEARTESGRVKELGIEGHSFSGRDIRDKLELKSSDFTIEQNNGHLVFTTEGYGHGIGMSQYGANYMAKEGKTYQDIVKHYYQGVEISTVNDTTPTLVSK</sequence>
<dbReference type="GO" id="GO:0030288">
    <property type="term" value="C:outer membrane-bounded periplasmic space"/>
    <property type="evidence" value="ECO:0007669"/>
    <property type="project" value="TreeGrafter"/>
</dbReference>
<dbReference type="Pfam" id="PF08486">
    <property type="entry name" value="SpoIID"/>
    <property type="match status" value="1"/>
</dbReference>
<keyword evidence="1" id="KW-1133">Transmembrane helix</keyword>
<dbReference type="GO" id="GO:0030435">
    <property type="term" value="P:sporulation resulting in formation of a cellular spore"/>
    <property type="evidence" value="ECO:0007669"/>
    <property type="project" value="InterPro"/>
</dbReference>
<evidence type="ECO:0000259" key="2">
    <source>
        <dbReference type="Pfam" id="PF08486"/>
    </source>
</evidence>
<dbReference type="Proteomes" id="UP000281813">
    <property type="component" value="Unassembled WGS sequence"/>
</dbReference>
<feature type="domain" description="Sporulation stage II protein D amidase enhancer LytB N-terminal" evidence="2">
    <location>
        <begin position="131"/>
        <end position="232"/>
    </location>
</feature>
<dbReference type="NCBIfam" id="TIGR02870">
    <property type="entry name" value="spore_II_D"/>
    <property type="match status" value="1"/>
</dbReference>
<dbReference type="PANTHER" id="PTHR30032">
    <property type="entry name" value="N-ACETYLMURAMOYL-L-ALANINE AMIDASE-RELATED"/>
    <property type="match status" value="1"/>
</dbReference>
<organism evidence="3 4">
    <name type="scientific">Oceanobacillus bengalensis</name>
    <dbReference type="NCBI Taxonomy" id="1435466"/>
    <lineage>
        <taxon>Bacteria</taxon>
        <taxon>Bacillati</taxon>
        <taxon>Bacillota</taxon>
        <taxon>Bacilli</taxon>
        <taxon>Bacillales</taxon>
        <taxon>Bacillaceae</taxon>
        <taxon>Oceanobacillus</taxon>
    </lineage>
</organism>
<dbReference type="InterPro" id="IPR013693">
    <property type="entry name" value="SpoIID/LytB_N"/>
</dbReference>
<gene>
    <name evidence="3" type="primary">spoIID</name>
    <name evidence="3" type="ORF">D8M05_10115</name>
</gene>
<dbReference type="PANTHER" id="PTHR30032:SF4">
    <property type="entry name" value="AMIDASE ENHANCER"/>
    <property type="match status" value="1"/>
</dbReference>
<dbReference type="NCBIfam" id="TIGR02669">
    <property type="entry name" value="SpoIID_LytB"/>
    <property type="match status" value="1"/>
</dbReference>
<dbReference type="InterPro" id="IPR051922">
    <property type="entry name" value="Bact_Sporulation_Assoc"/>
</dbReference>
<dbReference type="InterPro" id="IPR014225">
    <property type="entry name" value="Spore_II_D_firmicutes"/>
</dbReference>
<dbReference type="InterPro" id="IPR013486">
    <property type="entry name" value="SpoIID/LytB"/>
</dbReference>
<dbReference type="AlphaFoldDB" id="A0A494YYS2"/>
<name>A0A494YYS2_9BACI</name>
<evidence type="ECO:0000313" key="4">
    <source>
        <dbReference type="Proteomes" id="UP000281813"/>
    </source>
</evidence>
<accession>A0A494YYS2</accession>
<protein>
    <submittedName>
        <fullName evidence="3">Stage II sporulation protein D</fullName>
    </submittedName>
</protein>
<keyword evidence="4" id="KW-1185">Reference proteome</keyword>
<comment type="caution">
    <text evidence="3">The sequence shown here is derived from an EMBL/GenBank/DDBJ whole genome shotgun (WGS) entry which is preliminary data.</text>
</comment>
<evidence type="ECO:0000256" key="1">
    <source>
        <dbReference type="SAM" id="Phobius"/>
    </source>
</evidence>
<dbReference type="EMBL" id="RBZO01000014">
    <property type="protein sequence ID" value="RKQ15345.1"/>
    <property type="molecule type" value="Genomic_DNA"/>
</dbReference>
<evidence type="ECO:0000313" key="3">
    <source>
        <dbReference type="EMBL" id="RKQ15345.1"/>
    </source>
</evidence>
<feature type="transmembrane region" description="Helical" evidence="1">
    <location>
        <begin position="71"/>
        <end position="95"/>
    </location>
</feature>